<keyword evidence="4" id="KW-1185">Reference proteome</keyword>
<dbReference type="PANTHER" id="PTHR36299:SF2">
    <property type="entry name" value="DUF4773 DOMAIN-CONTAINING PROTEIN"/>
    <property type="match status" value="1"/>
</dbReference>
<evidence type="ECO:0000313" key="3">
    <source>
        <dbReference type="EnsemblMetazoa" id="OVOC141.2"/>
    </source>
</evidence>
<keyword evidence="1" id="KW-0732">Signal</keyword>
<dbReference type="Proteomes" id="UP000024404">
    <property type="component" value="Unassembled WGS sequence"/>
</dbReference>
<feature type="signal peptide" evidence="1">
    <location>
        <begin position="1"/>
        <end position="18"/>
    </location>
</feature>
<dbReference type="AlphaFoldDB" id="A0A8R1XPJ3"/>
<dbReference type="Pfam" id="PF15998">
    <property type="entry name" value="DUF4773"/>
    <property type="match status" value="1"/>
</dbReference>
<dbReference type="EMBL" id="CMVM020000019">
    <property type="status" value="NOT_ANNOTATED_CDS"/>
    <property type="molecule type" value="Genomic_DNA"/>
</dbReference>
<proteinExistence type="predicted"/>
<evidence type="ECO:0000259" key="2">
    <source>
        <dbReference type="Pfam" id="PF15998"/>
    </source>
</evidence>
<evidence type="ECO:0000313" key="4">
    <source>
        <dbReference type="Proteomes" id="UP000024404"/>
    </source>
</evidence>
<protein>
    <submittedName>
        <fullName evidence="3">DUF4773 domain-containing protein</fullName>
    </submittedName>
</protein>
<accession>A0A8R1XPJ3</accession>
<dbReference type="PANTHER" id="PTHR36299">
    <property type="entry name" value="AGAP008005-PA"/>
    <property type="match status" value="1"/>
</dbReference>
<feature type="domain" description="DUF4773" evidence="2">
    <location>
        <begin position="175"/>
        <end position="289"/>
    </location>
</feature>
<name>A0A8R1XPJ3_ONCVO</name>
<reference evidence="4" key="1">
    <citation type="submission" date="2013-10" db="EMBL/GenBank/DDBJ databases">
        <title>Genome sequencing of Onchocerca volvulus.</title>
        <authorList>
            <person name="Cotton J."/>
            <person name="Tsai J."/>
            <person name="Stanley E."/>
            <person name="Tracey A."/>
            <person name="Holroyd N."/>
            <person name="Lustigman S."/>
            <person name="Berriman M."/>
        </authorList>
    </citation>
    <scope>NUCLEOTIDE SEQUENCE</scope>
</reference>
<sequence>MLTTVIVIFSLLITANDARISHIRKAHSYLDLHIKLSPTDDTIICENDPPCSIPYAISVLYSPNHFDLQSVMMQDGGLLRHNHNRFSDSTVIRLTKAMKLHNGKIYLGLRFFDLPIGMQDYVIMDVMRVIENGVKGKLEMITEDYRLHIHATKEVEVNHGSLSNYIYNDVMNATNCECIPKNCACCIKLNIAKIGLNDFGCVNITYIAEDIGMRLSFSINGYIYISKELSLRNPPPYCLSLPFLKEYAAICLRIRNLTFRQTTVDGCLELDAELYHVHVATAHLGCFSIPI</sequence>
<dbReference type="InterPro" id="IPR031941">
    <property type="entry name" value="DUF4773"/>
</dbReference>
<dbReference type="EnsemblMetazoa" id="OVOC141.1">
    <property type="protein sequence ID" value="OVOC141.1"/>
    <property type="gene ID" value="WBGene00236950"/>
</dbReference>
<organism evidence="3 4">
    <name type="scientific">Onchocerca volvulus</name>
    <dbReference type="NCBI Taxonomy" id="6282"/>
    <lineage>
        <taxon>Eukaryota</taxon>
        <taxon>Metazoa</taxon>
        <taxon>Ecdysozoa</taxon>
        <taxon>Nematoda</taxon>
        <taxon>Chromadorea</taxon>
        <taxon>Rhabditida</taxon>
        <taxon>Spirurina</taxon>
        <taxon>Spiruromorpha</taxon>
        <taxon>Filarioidea</taxon>
        <taxon>Onchocercidae</taxon>
        <taxon>Onchocerca</taxon>
    </lineage>
</organism>
<reference evidence="3" key="2">
    <citation type="submission" date="2022-06" db="UniProtKB">
        <authorList>
            <consortium name="EnsemblMetazoa"/>
        </authorList>
    </citation>
    <scope>IDENTIFICATION</scope>
</reference>
<evidence type="ECO:0000256" key="1">
    <source>
        <dbReference type="SAM" id="SignalP"/>
    </source>
</evidence>
<feature type="chain" id="PRO_5035706741" evidence="1">
    <location>
        <begin position="19"/>
        <end position="291"/>
    </location>
</feature>
<dbReference type="EnsemblMetazoa" id="OVOC141.2">
    <property type="protein sequence ID" value="OVOC141.2"/>
    <property type="gene ID" value="WBGene00236950"/>
</dbReference>